<proteinExistence type="predicted"/>
<organism evidence="1 2">
    <name type="scientific">Rubroshorea leprosula</name>
    <dbReference type="NCBI Taxonomy" id="152421"/>
    <lineage>
        <taxon>Eukaryota</taxon>
        <taxon>Viridiplantae</taxon>
        <taxon>Streptophyta</taxon>
        <taxon>Embryophyta</taxon>
        <taxon>Tracheophyta</taxon>
        <taxon>Spermatophyta</taxon>
        <taxon>Magnoliopsida</taxon>
        <taxon>eudicotyledons</taxon>
        <taxon>Gunneridae</taxon>
        <taxon>Pentapetalae</taxon>
        <taxon>rosids</taxon>
        <taxon>malvids</taxon>
        <taxon>Malvales</taxon>
        <taxon>Dipterocarpaceae</taxon>
        <taxon>Rubroshorea</taxon>
    </lineage>
</organism>
<gene>
    <name evidence="1" type="ORF">SLEP1_g37664</name>
</gene>
<sequence>MLAGAMSAVHLELRGGIDGLTHGRLIHQRWQRTRQSIRCSPVGYQDFDGVRIVLVATCFVCEGNNVAVRLDLLGSLGHSSPPGPRTNILDSPPYGLHHILIKDLLGASFL</sequence>
<keyword evidence="2" id="KW-1185">Reference proteome</keyword>
<evidence type="ECO:0000313" key="1">
    <source>
        <dbReference type="EMBL" id="GKV28640.1"/>
    </source>
</evidence>
<dbReference type="Proteomes" id="UP001054252">
    <property type="component" value="Unassembled WGS sequence"/>
</dbReference>
<name>A0AAV5KVY7_9ROSI</name>
<protein>
    <submittedName>
        <fullName evidence="1">Uncharacterized protein</fullName>
    </submittedName>
</protein>
<accession>A0AAV5KVY7</accession>
<dbReference type="EMBL" id="BPVZ01000080">
    <property type="protein sequence ID" value="GKV28640.1"/>
    <property type="molecule type" value="Genomic_DNA"/>
</dbReference>
<comment type="caution">
    <text evidence="1">The sequence shown here is derived from an EMBL/GenBank/DDBJ whole genome shotgun (WGS) entry which is preliminary data.</text>
</comment>
<reference evidence="1 2" key="1">
    <citation type="journal article" date="2021" name="Commun. Biol.">
        <title>The genome of Shorea leprosula (Dipterocarpaceae) highlights the ecological relevance of drought in aseasonal tropical rainforests.</title>
        <authorList>
            <person name="Ng K.K.S."/>
            <person name="Kobayashi M.J."/>
            <person name="Fawcett J.A."/>
            <person name="Hatakeyama M."/>
            <person name="Paape T."/>
            <person name="Ng C.H."/>
            <person name="Ang C.C."/>
            <person name="Tnah L.H."/>
            <person name="Lee C.T."/>
            <person name="Nishiyama T."/>
            <person name="Sese J."/>
            <person name="O'Brien M.J."/>
            <person name="Copetti D."/>
            <person name="Mohd Noor M.I."/>
            <person name="Ong R.C."/>
            <person name="Putra M."/>
            <person name="Sireger I.Z."/>
            <person name="Indrioko S."/>
            <person name="Kosugi Y."/>
            <person name="Izuno A."/>
            <person name="Isagi Y."/>
            <person name="Lee S.L."/>
            <person name="Shimizu K.K."/>
        </authorList>
    </citation>
    <scope>NUCLEOTIDE SEQUENCE [LARGE SCALE GENOMIC DNA]</scope>
    <source>
        <strain evidence="1">214</strain>
    </source>
</reference>
<evidence type="ECO:0000313" key="2">
    <source>
        <dbReference type="Proteomes" id="UP001054252"/>
    </source>
</evidence>
<dbReference type="AlphaFoldDB" id="A0AAV5KVY7"/>